<feature type="transmembrane region" description="Helical" evidence="1">
    <location>
        <begin position="12"/>
        <end position="30"/>
    </location>
</feature>
<reference evidence="2 3" key="1">
    <citation type="submission" date="2018-04" db="EMBL/GenBank/DDBJ databases">
        <title>Subsurface microbial communities from deep shales in Ohio and West Virginia, USA.</title>
        <authorList>
            <person name="Wrighton K."/>
        </authorList>
    </citation>
    <scope>NUCLEOTIDE SEQUENCE [LARGE SCALE GENOMIC DNA]</scope>
    <source>
        <strain evidence="2 3">WC1</strain>
    </source>
</reference>
<organism evidence="2 3">
    <name type="scientific">Halanaerobium saccharolyticum</name>
    <dbReference type="NCBI Taxonomy" id="43595"/>
    <lineage>
        <taxon>Bacteria</taxon>
        <taxon>Bacillati</taxon>
        <taxon>Bacillota</taxon>
        <taxon>Clostridia</taxon>
        <taxon>Halanaerobiales</taxon>
        <taxon>Halanaerobiaceae</taxon>
        <taxon>Halanaerobium</taxon>
    </lineage>
</organism>
<keyword evidence="1" id="KW-0812">Transmembrane</keyword>
<comment type="caution">
    <text evidence="2">The sequence shown here is derived from an EMBL/GenBank/DDBJ whole genome shotgun (WGS) entry which is preliminary data.</text>
</comment>
<keyword evidence="1" id="KW-1133">Transmembrane helix</keyword>
<feature type="transmembrane region" description="Helical" evidence="1">
    <location>
        <begin position="65"/>
        <end position="84"/>
    </location>
</feature>
<dbReference type="Proteomes" id="UP000244089">
    <property type="component" value="Unassembled WGS sequence"/>
</dbReference>
<name>A0A2T5RPK9_9FIRM</name>
<evidence type="ECO:0000313" key="3">
    <source>
        <dbReference type="Proteomes" id="UP000244089"/>
    </source>
</evidence>
<dbReference type="EMBL" id="QAXS01000004">
    <property type="protein sequence ID" value="PTW01769.1"/>
    <property type="molecule type" value="Genomic_DNA"/>
</dbReference>
<dbReference type="AlphaFoldDB" id="A0A2T5RPK9"/>
<sequence length="89" mass="10170">MNKNLSFKNIIIWIFAVLFFVIGILNLFLIHPVPGIFYLILSLIYFPPGNSFFREKFKISISFRIKVIIALIILWGTLAVGDLAELLGL</sequence>
<protein>
    <submittedName>
        <fullName evidence="2">Uncharacterized protein</fullName>
    </submittedName>
</protein>
<proteinExistence type="predicted"/>
<dbReference type="OrthoDB" id="1453199at2"/>
<keyword evidence="1" id="KW-0472">Membrane</keyword>
<gene>
    <name evidence="2" type="ORF">C8C76_104123</name>
</gene>
<evidence type="ECO:0000256" key="1">
    <source>
        <dbReference type="SAM" id="Phobius"/>
    </source>
</evidence>
<accession>A0A2T5RPK9</accession>
<dbReference type="RefSeq" id="WP_108138513.1">
    <property type="nucleotide sequence ID" value="NZ_JBQPXQ010000034.1"/>
</dbReference>
<evidence type="ECO:0000313" key="2">
    <source>
        <dbReference type="EMBL" id="PTW01769.1"/>
    </source>
</evidence>
<feature type="transmembrane region" description="Helical" evidence="1">
    <location>
        <begin position="36"/>
        <end position="53"/>
    </location>
</feature>